<reference evidence="1 2" key="1">
    <citation type="submission" date="2017-06" db="EMBL/GenBank/DDBJ databases">
        <title>Genome sequencing of cyanobaciteial culture collection at National Institute for Environmental Studies (NIES).</title>
        <authorList>
            <person name="Hirose Y."/>
            <person name="Shimura Y."/>
            <person name="Fujisawa T."/>
            <person name="Nakamura Y."/>
            <person name="Kawachi M."/>
        </authorList>
    </citation>
    <scope>NUCLEOTIDE SEQUENCE [LARGE SCALE GENOMIC DNA]</scope>
    <source>
        <strain evidence="1 2">NIES-2135</strain>
    </source>
</reference>
<proteinExistence type="predicted"/>
<name>A0A1Z4J9W2_LEPBY</name>
<protein>
    <submittedName>
        <fullName evidence="1">Uncharacterized protein</fullName>
    </submittedName>
</protein>
<gene>
    <name evidence="1" type="ORF">NIES2135_03650</name>
</gene>
<dbReference type="EMBL" id="AP018203">
    <property type="protein sequence ID" value="BAY53559.1"/>
    <property type="molecule type" value="Genomic_DNA"/>
</dbReference>
<keyword evidence="2" id="KW-1185">Reference proteome</keyword>
<sequence>MISSVMAHLKTKETRNDAQARKEWKFRLTRRLYEQGYERQHILNLFRFLDWTLELPEGLKQAFQAELAQYEQERQMPYITSIEQMAKEQERKEIALRMQQGLPIEAIAQATQWSIAAS</sequence>
<evidence type="ECO:0000313" key="2">
    <source>
        <dbReference type="Proteomes" id="UP000217895"/>
    </source>
</evidence>
<accession>A0A1Z4J9W2</accession>
<dbReference type="Proteomes" id="UP000217895">
    <property type="component" value="Chromosome"/>
</dbReference>
<dbReference type="AlphaFoldDB" id="A0A1Z4J9W2"/>
<evidence type="ECO:0000313" key="1">
    <source>
        <dbReference type="EMBL" id="BAY53559.1"/>
    </source>
</evidence>
<organism evidence="1 2">
    <name type="scientific">Leptolyngbya boryana NIES-2135</name>
    <dbReference type="NCBI Taxonomy" id="1973484"/>
    <lineage>
        <taxon>Bacteria</taxon>
        <taxon>Bacillati</taxon>
        <taxon>Cyanobacteriota</taxon>
        <taxon>Cyanophyceae</taxon>
        <taxon>Leptolyngbyales</taxon>
        <taxon>Leptolyngbyaceae</taxon>
        <taxon>Leptolyngbya group</taxon>
        <taxon>Leptolyngbya</taxon>
    </lineage>
</organism>